<dbReference type="GeneID" id="303673080"/>
<evidence type="ECO:0000313" key="3">
    <source>
        <dbReference type="Proteomes" id="UP000185725"/>
    </source>
</evidence>
<sequence length="434" mass="49043">MRTKILLLFLLGWVGMVSAQIETKVFELNLGKPSKNALTATDSSNKLVIKTNQLLSFDLKNANPYKYKYVINHRFVDLYEGQGYNPLDSIGKVVPIKNAMTQNSEKNNDSIFQEHNSMSEFSTNFIKGKETANEEEDKTNIKNATKVLQKSFNDLKVNVDTYIVEISAEDFLDKNKFDSIRKNFNTSYINLLSASQNIGNEAENFPETSEYFSKKQKPIDSISVKIKNEISKMYQLKLYNYLLPIDINGKNIDVVEVTLERYDRSVANPIPDKYVFNIWVKGGLKIDISGGVFLTSLMDKEYETKDDTGNNKFIYSKEKGDYDFGFGSMINLSLRGGSWVRPALSIGALFTTNQKFQILTGFGLILGKEERLVLHGGLTMGAVSRISDQYKTNGEISYDLGTEGTVATNNKFSFGHFFGITYNFGRVKKQEPAK</sequence>
<protein>
    <submittedName>
        <fullName evidence="2">Uncharacterized protein</fullName>
    </submittedName>
</protein>
<dbReference type="Proteomes" id="UP000185725">
    <property type="component" value="Unassembled WGS sequence"/>
</dbReference>
<dbReference type="AlphaFoldDB" id="A0A381F8X4"/>
<gene>
    <name evidence="2" type="ORF">NCTC13560_01638</name>
    <name evidence="1" type="ORF">SAMN05421682_1219</name>
</gene>
<dbReference type="OrthoDB" id="1256438at2"/>
<accession>A0A381F8X4</accession>
<evidence type="ECO:0000313" key="2">
    <source>
        <dbReference type="EMBL" id="SUX42894.1"/>
    </source>
</evidence>
<reference evidence="2 4" key="2">
    <citation type="submission" date="2018-06" db="EMBL/GenBank/DDBJ databases">
        <authorList>
            <consortium name="Pathogen Informatics"/>
            <person name="Doyle S."/>
        </authorList>
    </citation>
    <scope>NUCLEOTIDE SEQUENCE [LARGE SCALE GENOMIC DNA]</scope>
    <source>
        <strain evidence="2 4">NCTC13560</strain>
    </source>
</reference>
<keyword evidence="3" id="KW-1185">Reference proteome</keyword>
<dbReference type="EMBL" id="UFVS01000001">
    <property type="protein sequence ID" value="SUX42894.1"/>
    <property type="molecule type" value="Genomic_DNA"/>
</dbReference>
<dbReference type="Proteomes" id="UP000255231">
    <property type="component" value="Unassembled WGS sequence"/>
</dbReference>
<dbReference type="KEGG" id="cil:EG358_05170"/>
<dbReference type="EMBL" id="FTMF01000021">
    <property type="protein sequence ID" value="SIR37579.1"/>
    <property type="molecule type" value="Genomic_DNA"/>
</dbReference>
<organism evidence="2 4">
    <name type="scientific">Chryseobacterium indoltheticum</name>
    <dbReference type="NCBI Taxonomy" id="254"/>
    <lineage>
        <taxon>Bacteria</taxon>
        <taxon>Pseudomonadati</taxon>
        <taxon>Bacteroidota</taxon>
        <taxon>Flavobacteriia</taxon>
        <taxon>Flavobacteriales</taxon>
        <taxon>Weeksellaceae</taxon>
        <taxon>Chryseobacterium group</taxon>
        <taxon>Chryseobacterium</taxon>
    </lineage>
</organism>
<reference evidence="1 3" key="1">
    <citation type="submission" date="2017-01" db="EMBL/GenBank/DDBJ databases">
        <authorList>
            <person name="Varghese N."/>
            <person name="Submissions S."/>
        </authorList>
    </citation>
    <scope>NUCLEOTIDE SEQUENCE [LARGE SCALE GENOMIC DNA]</scope>
    <source>
        <strain evidence="1 3">ATCC 27950</strain>
    </source>
</reference>
<proteinExistence type="predicted"/>
<name>A0A381F8X4_9FLAO</name>
<evidence type="ECO:0000313" key="1">
    <source>
        <dbReference type="EMBL" id="SIR37579.1"/>
    </source>
</evidence>
<dbReference type="RefSeq" id="WP_076562991.1">
    <property type="nucleotide sequence ID" value="NZ_CP033929.1"/>
</dbReference>
<evidence type="ECO:0000313" key="4">
    <source>
        <dbReference type="Proteomes" id="UP000255231"/>
    </source>
</evidence>